<comment type="caution">
    <text evidence="1">The sequence shown here is derived from an EMBL/GenBank/DDBJ whole genome shotgun (WGS) entry which is preliminary data.</text>
</comment>
<dbReference type="RefSeq" id="WP_230217122.1">
    <property type="nucleotide sequence ID" value="NZ_JAJKFT010000004.1"/>
</dbReference>
<keyword evidence="2" id="KW-1185">Reference proteome</keyword>
<organism evidence="1 2">
    <name type="scientific">Blastopirellula sediminis</name>
    <dbReference type="NCBI Taxonomy" id="2894196"/>
    <lineage>
        <taxon>Bacteria</taxon>
        <taxon>Pseudomonadati</taxon>
        <taxon>Planctomycetota</taxon>
        <taxon>Planctomycetia</taxon>
        <taxon>Pirellulales</taxon>
        <taxon>Pirellulaceae</taxon>
        <taxon>Blastopirellula</taxon>
    </lineage>
</organism>
<protein>
    <recommendedName>
        <fullName evidence="3">Esterase</fullName>
    </recommendedName>
</protein>
<proteinExistence type="predicted"/>
<dbReference type="AlphaFoldDB" id="A0A9X1MJX0"/>
<dbReference type="EMBL" id="JAJKFT010000004">
    <property type="protein sequence ID" value="MCC9628134.1"/>
    <property type="molecule type" value="Genomic_DNA"/>
</dbReference>
<dbReference type="InterPro" id="IPR029058">
    <property type="entry name" value="AB_hydrolase_fold"/>
</dbReference>
<gene>
    <name evidence="1" type="ORF">LOC68_06980</name>
</gene>
<dbReference type="InterPro" id="IPR050583">
    <property type="entry name" value="Mycobacterial_A85_antigen"/>
</dbReference>
<evidence type="ECO:0000313" key="2">
    <source>
        <dbReference type="Proteomes" id="UP001139103"/>
    </source>
</evidence>
<dbReference type="Proteomes" id="UP001139103">
    <property type="component" value="Unassembled WGS sequence"/>
</dbReference>
<accession>A0A9X1MJX0</accession>
<dbReference type="PANTHER" id="PTHR48098">
    <property type="entry name" value="ENTEROCHELIN ESTERASE-RELATED"/>
    <property type="match status" value="1"/>
</dbReference>
<reference evidence="1" key="1">
    <citation type="submission" date="2021-11" db="EMBL/GenBank/DDBJ databases">
        <title>Genome sequence.</title>
        <authorList>
            <person name="Sun Q."/>
        </authorList>
    </citation>
    <scope>NUCLEOTIDE SEQUENCE</scope>
    <source>
        <strain evidence="1">JC732</strain>
    </source>
</reference>
<evidence type="ECO:0008006" key="3">
    <source>
        <dbReference type="Google" id="ProtNLM"/>
    </source>
</evidence>
<evidence type="ECO:0000313" key="1">
    <source>
        <dbReference type="EMBL" id="MCC9628134.1"/>
    </source>
</evidence>
<name>A0A9X1MJX0_9BACT</name>
<sequence>MNRLVLLLLALVFVHVVENRAFAQFGGGAPQPQPPVFGEPDEHGERYVTFMTFSARDPVVGLVSPDLFPDSQENLGEKMIEYEHHRFMTIIGPVPPGTYRYRFTSDRPGEWRKFRFPEKTPMDMRDVAHGVVAGINYYSPYQRAFVQFHVYTPPGYEKNDKSYPLLYIFCGDRSYSSEAWGELSRVNLILDNLIAEGKAQPMVVAICSNPDARFAYNNLFRNELREYVEKNYRLLPGGEHRALLGSSILDLAFQEQGKFAYVANLNAAAPYFPFFSEDQDEVETWEKHHQRQLADADWKNEIRLFWFGYRQGFKESANVDQLGLLLTQNNFPVEVYRSDKVNYWQNQRDYLIELLPKLFQASEN</sequence>
<dbReference type="SUPFAM" id="SSF53474">
    <property type="entry name" value="alpha/beta-Hydrolases"/>
    <property type="match status" value="1"/>
</dbReference>
<dbReference type="Gene3D" id="3.40.50.1820">
    <property type="entry name" value="alpha/beta hydrolase"/>
    <property type="match status" value="1"/>
</dbReference>